<dbReference type="EMBL" id="JAKZGP010000010">
    <property type="protein sequence ID" value="MCH7408957.1"/>
    <property type="molecule type" value="Genomic_DNA"/>
</dbReference>
<evidence type="ECO:0000313" key="1">
    <source>
        <dbReference type="EMBL" id="MCH7408957.1"/>
    </source>
</evidence>
<sequence length="563" mass="65924">MPRIKIDNKIVISFDYAARDKHWGALSAYLIEKHGNEHFSDHNKVEQILLDGFNFLTQSFRQLISTEKKLTFFLYVHWLHEQSIEIYIKTLSGFKLDLIAESEFAMYRRILKLILEQGCDFDLDWGTFPKSGSEVFEMDDKIQELIYLGTWIYALADNIAFQKMVEECHQISFDEKRLLVIDWQYHYGKTYQQLFPMLIEDYKSGTFDEQAIYELRAKIEECFKIEIDFAGGIIFEIQKHHSPQAPDLQTIEPSVLPLNLVGNYGISSDLAETFYAGLTISRANKLTIEDAILKPHSTKRYMFRPILVYNVGGSERALVGKQKFAESMMVLATNAIHWNAMFDEWLSLKCIQSFITKKGNEHDKILEDKIEEIVKSKGFLYCRNIKSFKQTGNKNNVNIDNEIAGEIDLIVINPNNKKIYVADAKYNRARYEAVGYRMDYSLFINLDKPNKSYETKLNKKTDWISKNLNVLEEHLSIVYKKSDIDLKDYEVEGIFIINTPTFYMFNGHFKAITLKQFADFIDGKYEYPDLYIIDEDGEDEMFMMVRHPYFRKPLILTDETFED</sequence>
<comment type="caution">
    <text evidence="1">The sequence shown here is derived from an EMBL/GenBank/DDBJ whole genome shotgun (WGS) entry which is preliminary data.</text>
</comment>
<name>A0ABS9UXQ1_9BACT</name>
<protein>
    <recommendedName>
        <fullName evidence="3">PD-(D/E)XK nuclease superfamily protein</fullName>
    </recommendedName>
</protein>
<evidence type="ECO:0000313" key="2">
    <source>
        <dbReference type="Proteomes" id="UP001165489"/>
    </source>
</evidence>
<dbReference type="RefSeq" id="WP_241347318.1">
    <property type="nucleotide sequence ID" value="NZ_JAKZGP010000010.1"/>
</dbReference>
<keyword evidence="2" id="KW-1185">Reference proteome</keyword>
<accession>A0ABS9UXQ1</accession>
<dbReference type="Proteomes" id="UP001165489">
    <property type="component" value="Unassembled WGS sequence"/>
</dbReference>
<evidence type="ECO:0008006" key="3">
    <source>
        <dbReference type="Google" id="ProtNLM"/>
    </source>
</evidence>
<organism evidence="1 2">
    <name type="scientific">Belliella filtrata</name>
    <dbReference type="NCBI Taxonomy" id="2923435"/>
    <lineage>
        <taxon>Bacteria</taxon>
        <taxon>Pseudomonadati</taxon>
        <taxon>Bacteroidota</taxon>
        <taxon>Cytophagia</taxon>
        <taxon>Cytophagales</taxon>
        <taxon>Cyclobacteriaceae</taxon>
        <taxon>Belliella</taxon>
    </lineage>
</organism>
<reference evidence="1" key="1">
    <citation type="submission" date="2022-03" db="EMBL/GenBank/DDBJ databases">
        <title>De novo assembled genomes of Belliella spp. (Cyclobacteriaceae) strains.</title>
        <authorList>
            <person name="Szabo A."/>
            <person name="Korponai K."/>
            <person name="Felfoldi T."/>
        </authorList>
    </citation>
    <scope>NUCLEOTIDE SEQUENCE</scope>
    <source>
        <strain evidence="1">DSM 111904</strain>
    </source>
</reference>
<proteinExistence type="predicted"/>
<gene>
    <name evidence="1" type="ORF">MM239_06100</name>
</gene>